<accession>A0A5E4M3N7</accession>
<proteinExistence type="predicted"/>
<dbReference type="EMBL" id="CABPRJ010000002">
    <property type="protein sequence ID" value="VVC24442.1"/>
    <property type="molecule type" value="Genomic_DNA"/>
</dbReference>
<name>A0A5E4M3N7_9HEMI</name>
<organism evidence="1 2">
    <name type="scientific">Cinara cedri</name>
    <dbReference type="NCBI Taxonomy" id="506608"/>
    <lineage>
        <taxon>Eukaryota</taxon>
        <taxon>Metazoa</taxon>
        <taxon>Ecdysozoa</taxon>
        <taxon>Arthropoda</taxon>
        <taxon>Hexapoda</taxon>
        <taxon>Insecta</taxon>
        <taxon>Pterygota</taxon>
        <taxon>Neoptera</taxon>
        <taxon>Paraneoptera</taxon>
        <taxon>Hemiptera</taxon>
        <taxon>Sternorrhyncha</taxon>
        <taxon>Aphidomorpha</taxon>
        <taxon>Aphidoidea</taxon>
        <taxon>Aphididae</taxon>
        <taxon>Lachninae</taxon>
        <taxon>Cinara</taxon>
    </lineage>
</organism>
<sequence>MIKRENGTSLTENVKIVDEFEKIFKVLLKQSCGSTIIEERIPVEQNIEPPPANPFNWLH</sequence>
<dbReference type="Proteomes" id="UP000325440">
    <property type="component" value="Unassembled WGS sequence"/>
</dbReference>
<evidence type="ECO:0000313" key="2">
    <source>
        <dbReference type="Proteomes" id="UP000325440"/>
    </source>
</evidence>
<evidence type="ECO:0000313" key="1">
    <source>
        <dbReference type="EMBL" id="VVC24442.1"/>
    </source>
</evidence>
<protein>
    <submittedName>
        <fullName evidence="1">Uncharacterized protein</fullName>
    </submittedName>
</protein>
<keyword evidence="2" id="KW-1185">Reference proteome</keyword>
<gene>
    <name evidence="1" type="ORF">CINCED_3A020590</name>
</gene>
<reference evidence="1 2" key="1">
    <citation type="submission" date="2019-08" db="EMBL/GenBank/DDBJ databases">
        <authorList>
            <person name="Alioto T."/>
            <person name="Alioto T."/>
            <person name="Gomez Garrido J."/>
        </authorList>
    </citation>
    <scope>NUCLEOTIDE SEQUENCE [LARGE SCALE GENOMIC DNA]</scope>
</reference>
<dbReference type="AlphaFoldDB" id="A0A5E4M3N7"/>